<name>A0A857J252_9BURK</name>
<dbReference type="PANTHER" id="PTHR43777:SF1">
    <property type="entry name" value="MOLYBDENUM COFACTOR CYTIDYLYLTRANSFERASE"/>
    <property type="match status" value="1"/>
</dbReference>
<dbReference type="SUPFAM" id="SSF53448">
    <property type="entry name" value="Nucleotide-diphospho-sugar transferases"/>
    <property type="match status" value="1"/>
</dbReference>
<accession>A0A857J252</accession>
<keyword evidence="1" id="KW-0460">Magnesium</keyword>
<evidence type="ECO:0000256" key="1">
    <source>
        <dbReference type="ARBA" id="ARBA00022842"/>
    </source>
</evidence>
<dbReference type="GO" id="GO:0016779">
    <property type="term" value="F:nucleotidyltransferase activity"/>
    <property type="evidence" value="ECO:0007669"/>
    <property type="project" value="UniProtKB-ARBA"/>
</dbReference>
<dbReference type="KEGG" id="xyk:GT347_03655"/>
<protein>
    <submittedName>
        <fullName evidence="3">NTP transferase domain-containing protein</fullName>
    </submittedName>
</protein>
<feature type="domain" description="MobA-like NTP transferase" evidence="2">
    <location>
        <begin position="6"/>
        <end position="144"/>
    </location>
</feature>
<evidence type="ECO:0000313" key="4">
    <source>
        <dbReference type="Proteomes" id="UP000464787"/>
    </source>
</evidence>
<proteinExistence type="predicted"/>
<dbReference type="AlphaFoldDB" id="A0A857J252"/>
<keyword evidence="3" id="KW-0808">Transferase</keyword>
<dbReference type="PANTHER" id="PTHR43777">
    <property type="entry name" value="MOLYBDENUM COFACTOR CYTIDYLYLTRANSFERASE"/>
    <property type="match status" value="1"/>
</dbReference>
<evidence type="ECO:0000313" key="3">
    <source>
        <dbReference type="EMBL" id="QHI97151.1"/>
    </source>
</evidence>
<dbReference type="Gene3D" id="3.90.550.10">
    <property type="entry name" value="Spore Coat Polysaccharide Biosynthesis Protein SpsA, Chain A"/>
    <property type="match status" value="2"/>
</dbReference>
<dbReference type="RefSeq" id="WP_160550669.1">
    <property type="nucleotide sequence ID" value="NZ_CP047650.1"/>
</dbReference>
<dbReference type="Proteomes" id="UP000464787">
    <property type="component" value="Chromosome"/>
</dbReference>
<evidence type="ECO:0000259" key="2">
    <source>
        <dbReference type="Pfam" id="PF12804"/>
    </source>
</evidence>
<organism evidence="3 4">
    <name type="scientific">Xylophilus rhododendri</name>
    <dbReference type="NCBI Taxonomy" id="2697032"/>
    <lineage>
        <taxon>Bacteria</taxon>
        <taxon>Pseudomonadati</taxon>
        <taxon>Pseudomonadota</taxon>
        <taxon>Betaproteobacteria</taxon>
        <taxon>Burkholderiales</taxon>
        <taxon>Xylophilus</taxon>
    </lineage>
</organism>
<dbReference type="InterPro" id="IPR025877">
    <property type="entry name" value="MobA-like_NTP_Trfase"/>
</dbReference>
<gene>
    <name evidence="3" type="ORF">GT347_03655</name>
</gene>
<dbReference type="EMBL" id="CP047650">
    <property type="protein sequence ID" value="QHI97151.1"/>
    <property type="molecule type" value="Genomic_DNA"/>
</dbReference>
<keyword evidence="4" id="KW-1185">Reference proteome</keyword>
<reference evidence="3 4" key="1">
    <citation type="submission" date="2020-01" db="EMBL/GenBank/DDBJ databases">
        <title>Genome sequencing of strain KACC 21265.</title>
        <authorList>
            <person name="Heo J."/>
            <person name="Kim S.-J."/>
            <person name="Kim J.-S."/>
            <person name="Hong S.-B."/>
            <person name="Kwon S.-W."/>
        </authorList>
    </citation>
    <scope>NUCLEOTIDE SEQUENCE [LARGE SCALE GENOMIC DNA]</scope>
    <source>
        <strain evidence="3 4">KACC 21265</strain>
    </source>
</reference>
<dbReference type="InterPro" id="IPR029044">
    <property type="entry name" value="Nucleotide-diphossugar_trans"/>
</dbReference>
<dbReference type="Pfam" id="PF12804">
    <property type="entry name" value="NTP_transf_3"/>
    <property type="match status" value="1"/>
</dbReference>
<sequence>MEPIILILASGQGRRFRAAGGATHKLQADLGGREVLARTLDAAQASGLAWHLERASHPGMGDALAAAVRATAAADGWLILPADMPLVLPATMQQVARALEEGAQAAFPVVDGRRGHPVGFAAAQRERLMALSGDEGARSILGELRAAGLAREIASTDAGALEDIDTPQDLQRAQALWRARQALDA</sequence>